<dbReference type="GO" id="GO:0003735">
    <property type="term" value="F:structural constituent of ribosome"/>
    <property type="evidence" value="ECO:0007669"/>
    <property type="project" value="UniProtKB-UniRule"/>
</dbReference>
<comment type="subunit">
    <text evidence="5">Part of the 50S ribosomal subunit.</text>
</comment>
<name>A0A7C4JLA9_STAMA</name>
<dbReference type="AlphaFoldDB" id="A0A7C4JLA9"/>
<dbReference type="FunFam" id="3.90.930.12:FF:000008">
    <property type="entry name" value="50S ribosomal protein L6"/>
    <property type="match status" value="1"/>
</dbReference>
<keyword evidence="1 5" id="KW-0699">rRNA-binding</keyword>
<keyword evidence="3 5" id="KW-0689">Ribosomal protein</keyword>
<evidence type="ECO:0000256" key="3">
    <source>
        <dbReference type="ARBA" id="ARBA00022980"/>
    </source>
</evidence>
<dbReference type="PANTHER" id="PTHR11655:SF16">
    <property type="entry name" value="60S RIBOSOMAL PROTEIN L9"/>
    <property type="match status" value="1"/>
</dbReference>
<organism evidence="8">
    <name type="scientific">Staphylothermus marinus</name>
    <dbReference type="NCBI Taxonomy" id="2280"/>
    <lineage>
        <taxon>Archaea</taxon>
        <taxon>Thermoproteota</taxon>
        <taxon>Thermoprotei</taxon>
        <taxon>Desulfurococcales</taxon>
        <taxon>Desulfurococcaceae</taxon>
        <taxon>Staphylothermus</taxon>
    </lineage>
</organism>
<dbReference type="HAMAP" id="MF_01365_A">
    <property type="entry name" value="Ribosomal_uL6_A"/>
    <property type="match status" value="1"/>
</dbReference>
<comment type="similarity">
    <text evidence="5">Belongs to the universal ribosomal protein uL6 family.</text>
</comment>
<dbReference type="GO" id="GO:0002181">
    <property type="term" value="P:cytoplasmic translation"/>
    <property type="evidence" value="ECO:0007669"/>
    <property type="project" value="TreeGrafter"/>
</dbReference>
<dbReference type="Pfam" id="PF00347">
    <property type="entry name" value="Ribosomal_L6"/>
    <property type="match status" value="2"/>
</dbReference>
<keyword evidence="2 5" id="KW-0694">RNA-binding</keyword>
<dbReference type="NCBIfam" id="TIGR03653">
    <property type="entry name" value="uL6_arch"/>
    <property type="match status" value="1"/>
</dbReference>
<evidence type="ECO:0000256" key="5">
    <source>
        <dbReference type="HAMAP-Rule" id="MF_01365"/>
    </source>
</evidence>
<proteinExistence type="inferred from homology"/>
<dbReference type="PIRSF" id="PIRSF002162">
    <property type="entry name" value="Ribosomal_L6"/>
    <property type="match status" value="1"/>
</dbReference>
<evidence type="ECO:0000313" key="8">
    <source>
        <dbReference type="EMBL" id="HGQ73818.1"/>
    </source>
</evidence>
<sequence length="185" mass="20720">MAKLVHVMEEIEVPDNVEIVVDGSKITVKGPLGTVTRDFSHVREVKLVKDGNKLIVEAYRVNRRDKAKVFTVASHIRNMIIGVTRGYRYVMKIVSTHFPITVSVDKENGVVRIKNFLGEKADRLAKIYGNVDIKVSSDEIIITGVDIEQVGLTASSIERATRVKDKDRRIFLDGIYIVEKGVGIE</sequence>
<protein>
    <recommendedName>
        <fullName evidence="5">Large ribosomal subunit protein uL6</fullName>
    </recommendedName>
</protein>
<reference evidence="8" key="1">
    <citation type="journal article" date="2020" name="mSystems">
        <title>Genome- and Community-Level Interaction Insights into Carbon Utilization and Element Cycling Functions of Hydrothermarchaeota in Hydrothermal Sediment.</title>
        <authorList>
            <person name="Zhou Z."/>
            <person name="Liu Y."/>
            <person name="Xu W."/>
            <person name="Pan J."/>
            <person name="Luo Z.H."/>
            <person name="Li M."/>
        </authorList>
    </citation>
    <scope>NUCLEOTIDE SEQUENCE [LARGE SCALE GENOMIC DNA]</scope>
    <source>
        <strain evidence="7">SpSt-638</strain>
        <strain evidence="8">SpSt-648</strain>
    </source>
</reference>
<dbReference type="PANTHER" id="PTHR11655">
    <property type="entry name" value="60S/50S RIBOSOMAL PROTEIN L6/L9"/>
    <property type="match status" value="1"/>
</dbReference>
<evidence type="ECO:0000259" key="6">
    <source>
        <dbReference type="Pfam" id="PF00347"/>
    </source>
</evidence>
<dbReference type="InterPro" id="IPR020040">
    <property type="entry name" value="Ribosomal_uL6_a/b-dom"/>
</dbReference>
<dbReference type="InterPro" id="IPR036789">
    <property type="entry name" value="Ribosomal_uL6-like_a/b-dom_sf"/>
</dbReference>
<dbReference type="GO" id="GO:0019843">
    <property type="term" value="F:rRNA binding"/>
    <property type="evidence" value="ECO:0007669"/>
    <property type="project" value="UniProtKB-UniRule"/>
</dbReference>
<feature type="domain" description="Large ribosomal subunit protein uL6 alpha-beta" evidence="6">
    <location>
        <begin position="98"/>
        <end position="174"/>
    </location>
</feature>
<evidence type="ECO:0000313" key="7">
    <source>
        <dbReference type="EMBL" id="HGQ59403.1"/>
    </source>
</evidence>
<feature type="domain" description="Large ribosomal subunit protein uL6 alpha-beta" evidence="6">
    <location>
        <begin position="13"/>
        <end position="86"/>
    </location>
</feature>
<evidence type="ECO:0000256" key="2">
    <source>
        <dbReference type="ARBA" id="ARBA00022884"/>
    </source>
</evidence>
<dbReference type="InterPro" id="IPR019907">
    <property type="entry name" value="Ribosomal_uL6_arc"/>
</dbReference>
<dbReference type="Gene3D" id="3.90.930.12">
    <property type="entry name" value="Ribosomal protein L6, alpha-beta domain"/>
    <property type="match status" value="2"/>
</dbReference>
<evidence type="ECO:0000256" key="1">
    <source>
        <dbReference type="ARBA" id="ARBA00022730"/>
    </source>
</evidence>
<gene>
    <name evidence="5" type="primary">rpl6</name>
    <name evidence="7" type="ORF">ENU09_01580</name>
    <name evidence="8" type="ORF">ENU20_01920</name>
</gene>
<comment type="caution">
    <text evidence="8">The sequence shown here is derived from an EMBL/GenBank/DDBJ whole genome shotgun (WGS) entry which is preliminary data.</text>
</comment>
<dbReference type="SUPFAM" id="SSF56053">
    <property type="entry name" value="Ribosomal protein L6"/>
    <property type="match status" value="2"/>
</dbReference>
<accession>A0A7C4JLA9</accession>
<dbReference type="InterPro" id="IPR000702">
    <property type="entry name" value="Ribosomal_uL6-like"/>
</dbReference>
<evidence type="ECO:0000256" key="4">
    <source>
        <dbReference type="ARBA" id="ARBA00023274"/>
    </source>
</evidence>
<keyword evidence="4 5" id="KW-0687">Ribonucleoprotein</keyword>
<dbReference type="GO" id="GO:0022625">
    <property type="term" value="C:cytosolic large ribosomal subunit"/>
    <property type="evidence" value="ECO:0007669"/>
    <property type="project" value="UniProtKB-UniRule"/>
</dbReference>
<dbReference type="EMBL" id="DTBE01000046">
    <property type="protein sequence ID" value="HGQ59403.1"/>
    <property type="molecule type" value="Genomic_DNA"/>
</dbReference>
<comment type="function">
    <text evidence="5">This protein binds to the 23S rRNA, and is important in its secondary structure. It is located near the subunit interface in the base of the L7/L12 stalk, and near the tRNA binding site of the peptidyltransferase center.</text>
</comment>
<dbReference type="NCBIfam" id="NF004037">
    <property type="entry name" value="PRK05518.1"/>
    <property type="match status" value="1"/>
</dbReference>
<dbReference type="EMBL" id="DTBP01000014">
    <property type="protein sequence ID" value="HGQ73818.1"/>
    <property type="molecule type" value="Genomic_DNA"/>
</dbReference>